<evidence type="ECO:0000313" key="3">
    <source>
        <dbReference type="Proteomes" id="UP001279410"/>
    </source>
</evidence>
<sequence>MSAAQDEGWADQLFRSELKGLPPHSLTRPDSAGSSWGSRPSSPSHSFSSPLFSHHILGLWAMIPAVSIVQCLTSEGGECVSAASIPEITTVGKLPVPSPHSCYSHPLSWVVQLASWLYQELLVPSPHLAGKDSGDKVLTCLDQTHTVEDLSTLER</sequence>
<accession>A0AAD3R3T1</accession>
<protein>
    <submittedName>
        <fullName evidence="2">Transducin-like enhancer protein 1</fullName>
    </submittedName>
</protein>
<feature type="region of interest" description="Disordered" evidence="1">
    <location>
        <begin position="20"/>
        <end position="41"/>
    </location>
</feature>
<gene>
    <name evidence="2" type="ORF">AKAME5_000674200</name>
</gene>
<feature type="compositionally biased region" description="Low complexity" evidence="1">
    <location>
        <begin position="31"/>
        <end position="41"/>
    </location>
</feature>
<evidence type="ECO:0000256" key="1">
    <source>
        <dbReference type="SAM" id="MobiDB-lite"/>
    </source>
</evidence>
<dbReference type="AlphaFoldDB" id="A0AAD3R3T1"/>
<evidence type="ECO:0000313" key="2">
    <source>
        <dbReference type="EMBL" id="GLD54076.1"/>
    </source>
</evidence>
<reference evidence="2" key="1">
    <citation type="submission" date="2022-08" db="EMBL/GenBank/DDBJ databases">
        <title>Genome sequencing of akame (Lates japonicus).</title>
        <authorList>
            <person name="Hashiguchi Y."/>
            <person name="Takahashi H."/>
        </authorList>
    </citation>
    <scope>NUCLEOTIDE SEQUENCE</scope>
    <source>
        <strain evidence="2">Kochi</strain>
    </source>
</reference>
<proteinExistence type="predicted"/>
<name>A0AAD3R3T1_LATJO</name>
<organism evidence="2 3">
    <name type="scientific">Lates japonicus</name>
    <name type="common">Japanese lates</name>
    <dbReference type="NCBI Taxonomy" id="270547"/>
    <lineage>
        <taxon>Eukaryota</taxon>
        <taxon>Metazoa</taxon>
        <taxon>Chordata</taxon>
        <taxon>Craniata</taxon>
        <taxon>Vertebrata</taxon>
        <taxon>Euteleostomi</taxon>
        <taxon>Actinopterygii</taxon>
        <taxon>Neopterygii</taxon>
        <taxon>Teleostei</taxon>
        <taxon>Neoteleostei</taxon>
        <taxon>Acanthomorphata</taxon>
        <taxon>Carangaria</taxon>
        <taxon>Carangaria incertae sedis</taxon>
        <taxon>Centropomidae</taxon>
        <taxon>Lates</taxon>
    </lineage>
</organism>
<dbReference type="Proteomes" id="UP001279410">
    <property type="component" value="Unassembled WGS sequence"/>
</dbReference>
<keyword evidence="3" id="KW-1185">Reference proteome</keyword>
<comment type="caution">
    <text evidence="2">The sequence shown here is derived from an EMBL/GenBank/DDBJ whole genome shotgun (WGS) entry which is preliminary data.</text>
</comment>
<dbReference type="EMBL" id="BRZM01000019">
    <property type="protein sequence ID" value="GLD54076.1"/>
    <property type="molecule type" value="Genomic_DNA"/>
</dbReference>